<dbReference type="Gene3D" id="3.30.1120.10">
    <property type="match status" value="1"/>
</dbReference>
<comment type="similarity">
    <text evidence="2">Belongs to the sulfatase family.</text>
</comment>
<dbReference type="PANTHER" id="PTHR42693:SF42">
    <property type="entry name" value="ARYLSULFATASE G"/>
    <property type="match status" value="1"/>
</dbReference>
<evidence type="ECO:0000256" key="1">
    <source>
        <dbReference type="ARBA" id="ARBA00001913"/>
    </source>
</evidence>
<dbReference type="InterPro" id="IPR017850">
    <property type="entry name" value="Alkaline_phosphatase_core_sf"/>
</dbReference>
<evidence type="ECO:0000256" key="4">
    <source>
        <dbReference type="ARBA" id="ARBA00022729"/>
    </source>
</evidence>
<dbReference type="AlphaFoldDB" id="A0A934RHX7"/>
<dbReference type="Gene3D" id="3.40.720.10">
    <property type="entry name" value="Alkaline Phosphatase, subunit A"/>
    <property type="match status" value="1"/>
</dbReference>
<dbReference type="Pfam" id="PF00884">
    <property type="entry name" value="Sulfatase"/>
    <property type="match status" value="1"/>
</dbReference>
<dbReference type="EMBL" id="JAENII010000019">
    <property type="protein sequence ID" value="MBK1828846.1"/>
    <property type="molecule type" value="Genomic_DNA"/>
</dbReference>
<name>A0A934RHX7_9BACT</name>
<accession>A0A934RHX7</accession>
<keyword evidence="9" id="KW-1185">Reference proteome</keyword>
<keyword evidence="3" id="KW-0479">Metal-binding</keyword>
<dbReference type="InterPro" id="IPR000917">
    <property type="entry name" value="Sulfatase_N"/>
</dbReference>
<gene>
    <name evidence="8" type="ORF">JIN81_17560</name>
</gene>
<sequence>MSSQAEDGKPTKPNVILIISDDHGFADYSFMGHEVIKTPHIDKMAAESLLYTRGYVMPVCSPSLASLLTGKMPSAHGITGNDLSDKRSPKGNRQILANRLLDNSLMLPKAISEAGYLTFQTGKIWNVTYDDVGFTHGMTDTAGRHGDAGLAIGRKGMKPIYDFIETAQAEEKPFFIWHAPLMPHDPHTPPKKIFTKYKGKGPTPAAEKYFAMVEWFDNTCAELDDYLAKNDLKENTVILYLADNGWDANLGYKGTRSKLSPYENGIRTPMFVRWPGKVEPQRDDKALAHIIDFPTTILDITGARNPGDLKGLNLMDQEALKARDSIHVEAYTHDIADLKDPSKSLIAEVVIEGWWKLIVPGPVKPDRMFSGVPSAPELFNLKDDPWEKNDVAKANPEIVARLKATLYAP</sequence>
<dbReference type="SUPFAM" id="SSF53649">
    <property type="entry name" value="Alkaline phosphatase-like"/>
    <property type="match status" value="1"/>
</dbReference>
<feature type="domain" description="Sulfatase N-terminal" evidence="7">
    <location>
        <begin position="13"/>
        <end position="302"/>
    </location>
</feature>
<evidence type="ECO:0000313" key="8">
    <source>
        <dbReference type="EMBL" id="MBK1828846.1"/>
    </source>
</evidence>
<evidence type="ECO:0000259" key="7">
    <source>
        <dbReference type="Pfam" id="PF00884"/>
    </source>
</evidence>
<dbReference type="GO" id="GO:0004065">
    <property type="term" value="F:arylsulfatase activity"/>
    <property type="evidence" value="ECO:0007669"/>
    <property type="project" value="TreeGrafter"/>
</dbReference>
<proteinExistence type="inferred from homology"/>
<dbReference type="PANTHER" id="PTHR42693">
    <property type="entry name" value="ARYLSULFATASE FAMILY MEMBER"/>
    <property type="match status" value="1"/>
</dbReference>
<comment type="caution">
    <text evidence="8">The sequence shown here is derived from an EMBL/GenBank/DDBJ whole genome shotgun (WGS) entry which is preliminary data.</text>
</comment>
<evidence type="ECO:0000256" key="2">
    <source>
        <dbReference type="ARBA" id="ARBA00008779"/>
    </source>
</evidence>
<keyword evidence="5 8" id="KW-0378">Hydrolase</keyword>
<comment type="cofactor">
    <cofactor evidence="1">
        <name>Ca(2+)</name>
        <dbReference type="ChEBI" id="CHEBI:29108"/>
    </cofactor>
</comment>
<keyword evidence="4" id="KW-0732">Signal</keyword>
<dbReference type="InterPro" id="IPR050738">
    <property type="entry name" value="Sulfatase"/>
</dbReference>
<protein>
    <submittedName>
        <fullName evidence="8">Sulfatase-like hydrolase/transferase</fullName>
    </submittedName>
</protein>
<dbReference type="GO" id="GO:0046872">
    <property type="term" value="F:metal ion binding"/>
    <property type="evidence" value="ECO:0007669"/>
    <property type="project" value="UniProtKB-KW"/>
</dbReference>
<dbReference type="Proteomes" id="UP000658278">
    <property type="component" value="Unassembled WGS sequence"/>
</dbReference>
<organism evidence="8 9">
    <name type="scientific">Haloferula rosea</name>
    <dbReference type="NCBI Taxonomy" id="490093"/>
    <lineage>
        <taxon>Bacteria</taxon>
        <taxon>Pseudomonadati</taxon>
        <taxon>Verrucomicrobiota</taxon>
        <taxon>Verrucomicrobiia</taxon>
        <taxon>Verrucomicrobiales</taxon>
        <taxon>Verrucomicrobiaceae</taxon>
        <taxon>Haloferula</taxon>
    </lineage>
</organism>
<evidence type="ECO:0000256" key="6">
    <source>
        <dbReference type="ARBA" id="ARBA00022837"/>
    </source>
</evidence>
<evidence type="ECO:0000256" key="5">
    <source>
        <dbReference type="ARBA" id="ARBA00022801"/>
    </source>
</evidence>
<keyword evidence="6" id="KW-0106">Calcium</keyword>
<evidence type="ECO:0000256" key="3">
    <source>
        <dbReference type="ARBA" id="ARBA00022723"/>
    </source>
</evidence>
<evidence type="ECO:0000313" key="9">
    <source>
        <dbReference type="Proteomes" id="UP000658278"/>
    </source>
</evidence>
<reference evidence="8" key="1">
    <citation type="submission" date="2021-01" db="EMBL/GenBank/DDBJ databases">
        <title>Modified the classification status of verrucomicrobia.</title>
        <authorList>
            <person name="Feng X."/>
        </authorList>
    </citation>
    <scope>NUCLEOTIDE SEQUENCE</scope>
    <source>
        <strain evidence="8">KCTC 22201</strain>
    </source>
</reference>